<feature type="chain" id="PRO_5040337191" description="Secreted protein" evidence="2">
    <location>
        <begin position="21"/>
        <end position="105"/>
    </location>
</feature>
<feature type="signal peptide" evidence="2">
    <location>
        <begin position="1"/>
        <end position="20"/>
    </location>
</feature>
<evidence type="ECO:0000313" key="4">
    <source>
        <dbReference type="Proteomes" id="UP000700596"/>
    </source>
</evidence>
<feature type="region of interest" description="Disordered" evidence="1">
    <location>
        <begin position="26"/>
        <end position="80"/>
    </location>
</feature>
<accession>A0A9P9DEG0</accession>
<keyword evidence="2" id="KW-0732">Signal</keyword>
<dbReference type="EMBL" id="JAGMWT010000013">
    <property type="protein sequence ID" value="KAH7117711.1"/>
    <property type="molecule type" value="Genomic_DNA"/>
</dbReference>
<gene>
    <name evidence="3" type="ORF">B0J11DRAFT_536520</name>
</gene>
<evidence type="ECO:0000256" key="1">
    <source>
        <dbReference type="SAM" id="MobiDB-lite"/>
    </source>
</evidence>
<keyword evidence="4" id="KW-1185">Reference proteome</keyword>
<evidence type="ECO:0000313" key="3">
    <source>
        <dbReference type="EMBL" id="KAH7117711.1"/>
    </source>
</evidence>
<name>A0A9P9DEG0_9PLEO</name>
<protein>
    <recommendedName>
        <fullName evidence="5">Secreted protein</fullName>
    </recommendedName>
</protein>
<proteinExistence type="predicted"/>
<sequence length="105" mass="11190">MVQVMLIMLIMLMMLMMCEMMSRAERRPKGAGRAASGASFVGSGRKGRKRAQWGTNGARMWQNWAGGGPAKKRDGGPTNGAHGACLVGEEGALEGEGPFLVTCKF</sequence>
<evidence type="ECO:0008006" key="5">
    <source>
        <dbReference type="Google" id="ProtNLM"/>
    </source>
</evidence>
<comment type="caution">
    <text evidence="3">The sequence shown here is derived from an EMBL/GenBank/DDBJ whole genome shotgun (WGS) entry which is preliminary data.</text>
</comment>
<dbReference type="AlphaFoldDB" id="A0A9P9DEG0"/>
<dbReference type="Proteomes" id="UP000700596">
    <property type="component" value="Unassembled WGS sequence"/>
</dbReference>
<organism evidence="3 4">
    <name type="scientific">Dendryphion nanum</name>
    <dbReference type="NCBI Taxonomy" id="256645"/>
    <lineage>
        <taxon>Eukaryota</taxon>
        <taxon>Fungi</taxon>
        <taxon>Dikarya</taxon>
        <taxon>Ascomycota</taxon>
        <taxon>Pezizomycotina</taxon>
        <taxon>Dothideomycetes</taxon>
        <taxon>Pleosporomycetidae</taxon>
        <taxon>Pleosporales</taxon>
        <taxon>Torulaceae</taxon>
        <taxon>Dendryphion</taxon>
    </lineage>
</organism>
<reference evidence="3" key="1">
    <citation type="journal article" date="2021" name="Nat. Commun.">
        <title>Genetic determinants of endophytism in the Arabidopsis root mycobiome.</title>
        <authorList>
            <person name="Mesny F."/>
            <person name="Miyauchi S."/>
            <person name="Thiergart T."/>
            <person name="Pickel B."/>
            <person name="Atanasova L."/>
            <person name="Karlsson M."/>
            <person name="Huettel B."/>
            <person name="Barry K.W."/>
            <person name="Haridas S."/>
            <person name="Chen C."/>
            <person name="Bauer D."/>
            <person name="Andreopoulos W."/>
            <person name="Pangilinan J."/>
            <person name="LaButti K."/>
            <person name="Riley R."/>
            <person name="Lipzen A."/>
            <person name="Clum A."/>
            <person name="Drula E."/>
            <person name="Henrissat B."/>
            <person name="Kohler A."/>
            <person name="Grigoriev I.V."/>
            <person name="Martin F.M."/>
            <person name="Hacquard S."/>
        </authorList>
    </citation>
    <scope>NUCLEOTIDE SEQUENCE</scope>
    <source>
        <strain evidence="3">MPI-CAGE-CH-0243</strain>
    </source>
</reference>
<evidence type="ECO:0000256" key="2">
    <source>
        <dbReference type="SAM" id="SignalP"/>
    </source>
</evidence>